<evidence type="ECO:0000313" key="1">
    <source>
        <dbReference type="EMBL" id="CAG9315208.1"/>
    </source>
</evidence>
<dbReference type="AlphaFoldDB" id="A0AAU9INX5"/>
<name>A0AAU9INX5_9CILI</name>
<proteinExistence type="predicted"/>
<dbReference type="Gene3D" id="2.120.10.80">
    <property type="entry name" value="Kelch-type beta propeller"/>
    <property type="match status" value="1"/>
</dbReference>
<dbReference type="SUPFAM" id="SSF117281">
    <property type="entry name" value="Kelch motif"/>
    <property type="match status" value="1"/>
</dbReference>
<comment type="caution">
    <text evidence="1">The sequence shown here is derived from an EMBL/GenBank/DDBJ whole genome shotgun (WGS) entry which is preliminary data.</text>
</comment>
<keyword evidence="2" id="KW-1185">Reference proteome</keyword>
<reference evidence="1" key="1">
    <citation type="submission" date="2021-09" db="EMBL/GenBank/DDBJ databases">
        <authorList>
            <consortium name="AG Swart"/>
            <person name="Singh M."/>
            <person name="Singh A."/>
            <person name="Seah K."/>
            <person name="Emmerich C."/>
        </authorList>
    </citation>
    <scope>NUCLEOTIDE SEQUENCE</scope>
    <source>
        <strain evidence="1">ATCC30299</strain>
    </source>
</reference>
<gene>
    <name evidence="1" type="ORF">BSTOLATCC_MIC12982</name>
</gene>
<dbReference type="EMBL" id="CAJZBQ010000013">
    <property type="protein sequence ID" value="CAG9315208.1"/>
    <property type="molecule type" value="Genomic_DNA"/>
</dbReference>
<protein>
    <submittedName>
        <fullName evidence="1">Uncharacterized protein</fullName>
    </submittedName>
</protein>
<dbReference type="InterPro" id="IPR015915">
    <property type="entry name" value="Kelch-typ_b-propeller"/>
</dbReference>
<organism evidence="1 2">
    <name type="scientific">Blepharisma stoltei</name>
    <dbReference type="NCBI Taxonomy" id="1481888"/>
    <lineage>
        <taxon>Eukaryota</taxon>
        <taxon>Sar</taxon>
        <taxon>Alveolata</taxon>
        <taxon>Ciliophora</taxon>
        <taxon>Postciliodesmatophora</taxon>
        <taxon>Heterotrichea</taxon>
        <taxon>Heterotrichida</taxon>
        <taxon>Blepharismidae</taxon>
        <taxon>Blepharisma</taxon>
    </lineage>
</organism>
<accession>A0AAU9INX5</accession>
<sequence length="222" mass="25044">MTFCSELKNLTIKWNSTTCLLNDGSIFCLFSSQSFIITPSNSIIHLNSSKFSSYAGLIEVGDFVYLFGGTEHISASFSLKMNNWSTLAPYQIYNNRYISCAFLNGDIIIGGFESQFISKYNILGNKFSTIPVALSNCTGKTCLATPNKAYIIEHNRSYYESGLNNINEWTLIGNADMIAEGYPCRSYVLLHEDCFYFITTDWNLVQFNLKNKELCSSKLLIN</sequence>
<evidence type="ECO:0000313" key="2">
    <source>
        <dbReference type="Proteomes" id="UP001162131"/>
    </source>
</evidence>
<dbReference type="Proteomes" id="UP001162131">
    <property type="component" value="Unassembled WGS sequence"/>
</dbReference>